<reference evidence="1" key="1">
    <citation type="submission" date="2018-02" db="EMBL/GenBank/DDBJ databases">
        <title>Rhizophora mucronata_Transcriptome.</title>
        <authorList>
            <person name="Meera S.P."/>
            <person name="Sreeshan A."/>
            <person name="Augustine A."/>
        </authorList>
    </citation>
    <scope>NUCLEOTIDE SEQUENCE</scope>
    <source>
        <tissue evidence="1">Leaf</tissue>
    </source>
</reference>
<proteinExistence type="predicted"/>
<name>A0A2P2NNC4_RHIMU</name>
<protein>
    <submittedName>
        <fullName evidence="1">Uncharacterized protein</fullName>
    </submittedName>
</protein>
<dbReference type="AlphaFoldDB" id="A0A2P2NNC4"/>
<sequence length="31" mass="3587">MGQAGPDNKRRKFLTFSLQNEKELTPFSWGC</sequence>
<organism evidence="1">
    <name type="scientific">Rhizophora mucronata</name>
    <name type="common">Asiatic mangrove</name>
    <dbReference type="NCBI Taxonomy" id="61149"/>
    <lineage>
        <taxon>Eukaryota</taxon>
        <taxon>Viridiplantae</taxon>
        <taxon>Streptophyta</taxon>
        <taxon>Embryophyta</taxon>
        <taxon>Tracheophyta</taxon>
        <taxon>Spermatophyta</taxon>
        <taxon>Magnoliopsida</taxon>
        <taxon>eudicotyledons</taxon>
        <taxon>Gunneridae</taxon>
        <taxon>Pentapetalae</taxon>
        <taxon>rosids</taxon>
        <taxon>fabids</taxon>
        <taxon>Malpighiales</taxon>
        <taxon>Rhizophoraceae</taxon>
        <taxon>Rhizophora</taxon>
    </lineage>
</organism>
<evidence type="ECO:0000313" key="1">
    <source>
        <dbReference type="EMBL" id="MBX43966.1"/>
    </source>
</evidence>
<accession>A0A2P2NNC4</accession>
<dbReference type="EMBL" id="GGEC01063482">
    <property type="protein sequence ID" value="MBX43966.1"/>
    <property type="molecule type" value="Transcribed_RNA"/>
</dbReference>